<dbReference type="CDD" id="cd08899">
    <property type="entry name" value="SRPBCC_CalC_Aha1-like_6"/>
    <property type="match status" value="1"/>
</dbReference>
<accession>A0A1I0L7Y7</accession>
<dbReference type="AlphaFoldDB" id="A0A1I0L7Y7"/>
<evidence type="ECO:0000313" key="3">
    <source>
        <dbReference type="EMBL" id="SEU36030.1"/>
    </source>
</evidence>
<gene>
    <name evidence="3" type="ORF">SAMN05421811_113115</name>
</gene>
<proteinExistence type="inferred from homology"/>
<dbReference type="Pfam" id="PF08327">
    <property type="entry name" value="AHSA1"/>
    <property type="match status" value="1"/>
</dbReference>
<sequence>MNESLTLHPDGRTSLRMRRRLPHPPEKVWRAITEPSHLAAWFPAEVTFDGDRIGYGFGPDGRVTHREPPRLFAHTWGEDHLRWELEPDEGGGTLLTLTHTFSDRYGAASFAAGWHTCLIALLARLDGRSPAPGPPETGRLHEDYVHILGLDAATCDGGTVRVERQLVRPAGHVWRHLDGDLAAVGEPPPAPFTVPAVPAGPVTRAEPGRLLQYGTPGGSVRWELGEGTGHGARLVLTCTGDPATLPAWRSRAAALAAELAAEG</sequence>
<dbReference type="Proteomes" id="UP000199361">
    <property type="component" value="Unassembled WGS sequence"/>
</dbReference>
<evidence type="ECO:0000313" key="4">
    <source>
        <dbReference type="Proteomes" id="UP000199361"/>
    </source>
</evidence>
<comment type="similarity">
    <text evidence="1">Belongs to the AHA1 family.</text>
</comment>
<evidence type="ECO:0000259" key="2">
    <source>
        <dbReference type="Pfam" id="PF08327"/>
    </source>
</evidence>
<feature type="domain" description="Activator of Hsp90 ATPase homologue 1/2-like C-terminal" evidence="2">
    <location>
        <begin position="23"/>
        <end position="123"/>
    </location>
</feature>
<evidence type="ECO:0000256" key="1">
    <source>
        <dbReference type="ARBA" id="ARBA00006817"/>
    </source>
</evidence>
<dbReference type="RefSeq" id="WP_091089283.1">
    <property type="nucleotide sequence ID" value="NZ_FOHX01000013.1"/>
</dbReference>
<keyword evidence="4" id="KW-1185">Reference proteome</keyword>
<dbReference type="InterPro" id="IPR013538">
    <property type="entry name" value="ASHA1/2-like_C"/>
</dbReference>
<dbReference type="OrthoDB" id="9803476at2"/>
<name>A0A1I0L7Y7_9ACTN</name>
<reference evidence="3 4" key="1">
    <citation type="submission" date="2016-10" db="EMBL/GenBank/DDBJ databases">
        <authorList>
            <person name="de Groot N.N."/>
        </authorList>
    </citation>
    <scope>NUCLEOTIDE SEQUENCE [LARGE SCALE GENOMIC DNA]</scope>
    <source>
        <strain evidence="3 4">CGMCC 4.5598</strain>
    </source>
</reference>
<dbReference type="EMBL" id="FOHX01000013">
    <property type="protein sequence ID" value="SEU36030.1"/>
    <property type="molecule type" value="Genomic_DNA"/>
</dbReference>
<dbReference type="SUPFAM" id="SSF55961">
    <property type="entry name" value="Bet v1-like"/>
    <property type="match status" value="2"/>
</dbReference>
<dbReference type="InterPro" id="IPR023393">
    <property type="entry name" value="START-like_dom_sf"/>
</dbReference>
<dbReference type="STRING" id="568860.SAMN05421811_113115"/>
<dbReference type="Gene3D" id="3.30.530.20">
    <property type="match status" value="1"/>
</dbReference>
<protein>
    <submittedName>
        <fullName evidence="3">Uncharacterized conserved protein YndB, AHSA1/START domain</fullName>
    </submittedName>
</protein>
<organism evidence="3 4">
    <name type="scientific">Nonomuraea wenchangensis</name>
    <dbReference type="NCBI Taxonomy" id="568860"/>
    <lineage>
        <taxon>Bacteria</taxon>
        <taxon>Bacillati</taxon>
        <taxon>Actinomycetota</taxon>
        <taxon>Actinomycetes</taxon>
        <taxon>Streptosporangiales</taxon>
        <taxon>Streptosporangiaceae</taxon>
        <taxon>Nonomuraea</taxon>
    </lineage>
</organism>